<evidence type="ECO:0000313" key="5">
    <source>
        <dbReference type="Proteomes" id="UP000041254"/>
    </source>
</evidence>
<reference evidence="4 5" key="1">
    <citation type="submission" date="2014-11" db="EMBL/GenBank/DDBJ databases">
        <authorList>
            <person name="Zhu J."/>
            <person name="Qi W."/>
            <person name="Song R."/>
        </authorList>
    </citation>
    <scope>NUCLEOTIDE SEQUENCE [LARGE SCALE GENOMIC DNA]</scope>
</reference>
<protein>
    <recommendedName>
        <fullName evidence="1">choline-phosphate cytidylyltransferase</fullName>
        <ecNumber evidence="1">2.7.7.15</ecNumber>
    </recommendedName>
</protein>
<feature type="region of interest" description="Disordered" evidence="2">
    <location>
        <begin position="614"/>
        <end position="855"/>
    </location>
</feature>
<evidence type="ECO:0000259" key="3">
    <source>
        <dbReference type="Pfam" id="PF01467"/>
    </source>
</evidence>
<feature type="region of interest" description="Disordered" evidence="2">
    <location>
        <begin position="388"/>
        <end position="412"/>
    </location>
</feature>
<proteinExistence type="predicted"/>
<dbReference type="Proteomes" id="UP000041254">
    <property type="component" value="Unassembled WGS sequence"/>
</dbReference>
<dbReference type="Gene3D" id="3.40.50.620">
    <property type="entry name" value="HUPs"/>
    <property type="match status" value="1"/>
</dbReference>
<dbReference type="GO" id="GO:0004105">
    <property type="term" value="F:choline-phosphate cytidylyltransferase activity"/>
    <property type="evidence" value="ECO:0007669"/>
    <property type="project" value="UniProtKB-EC"/>
</dbReference>
<feature type="compositionally biased region" description="Low complexity" evidence="2">
    <location>
        <begin position="325"/>
        <end position="335"/>
    </location>
</feature>
<dbReference type="OrthoDB" id="40021at2759"/>
<feature type="compositionally biased region" description="Acidic residues" evidence="2">
    <location>
        <begin position="779"/>
        <end position="800"/>
    </location>
</feature>
<dbReference type="EC" id="2.7.7.15" evidence="1"/>
<feature type="region of interest" description="Disordered" evidence="2">
    <location>
        <begin position="461"/>
        <end position="542"/>
    </location>
</feature>
<feature type="compositionally biased region" description="Gly residues" evidence="2">
    <location>
        <begin position="31"/>
        <end position="44"/>
    </location>
</feature>
<dbReference type="InterPro" id="IPR014729">
    <property type="entry name" value="Rossmann-like_a/b/a_fold"/>
</dbReference>
<feature type="compositionally biased region" description="Low complexity" evidence="2">
    <location>
        <begin position="744"/>
        <end position="778"/>
    </location>
</feature>
<feature type="compositionally biased region" description="Low complexity" evidence="2">
    <location>
        <begin position="814"/>
        <end position="823"/>
    </location>
</feature>
<sequence>MRRLSFGGLFGRKAADAGRGGATDLIQPGSTGSGGGDAIGGGAAGTHTPAANEPLTVYVDGSWPFLHAGHFHEFQHIKEVLPNASLVVGVCGDDETGAFYMTPIQPHEQKVATLQYLKNVDRIIDAPWVVTPEWLDRHNIHTVVLTPQSNTLRRFSPEFNEATVKAIRQKLQADSRVIDLTRTGALVPSRSNSNSAFGQEGDPVTNETILRSINQSICSHIDKLMKEGHSSAELGISGLTAWQIQTIMDLTHPSPEMTALIDWAFPKIPNNITPSLSNAPVGIGIFPPDAPEIPTSTSTSAAAAAATSASAQQTDHPAPPPAPAPTHTETPAAAASTSPFGILTSMLGCARRGSRQHAKRIAANTNMIPLKPGNVVDEEEAVAERENELELVEESAEAGQAGKRKREPSRRYGTASTFHTDVGASVGALASLPANHVDVVMEDAAVGAAIGVGVGIAVGGSPADGAGGPDKSPIVAPAAGGERMARLSNEQRSQKKARTRDVGAGAADLPQPGEPSAPADDPSVINLTAEIPSSYDRAHHTTTAEQARLRLDYDDEAAPDVWGDLEQTGAAGIGFPEGEGEDQQQHQWGQPYQQTSNAAAAAAVAYQVKVTATLAGTAKEGGAPRPPTDVEGEESYPISPPDAMQTARGGGDQGAGGGGESGGGSVNGHGDEGASSGEMDHSGGDSVEEGTQQQDQQYGGEQEGYDDSPPPPSGSEAVRQAFGGFAIDPSAADHPAQLHPDPMPAAHAHATQQYPYQQHPYQQQDPYQYQQYQQQQQQYEEEGEQGDGEGEGGESMEEGSGEYSGNSGGEGEQSGEQSGEPSGQPSPPDGEGEGELQESVGEEEEEESGEPTPEE</sequence>
<evidence type="ECO:0000313" key="4">
    <source>
        <dbReference type="EMBL" id="CEM36343.1"/>
    </source>
</evidence>
<dbReference type="STRING" id="1169540.A0A0G4GZD1"/>
<keyword evidence="5" id="KW-1185">Reference proteome</keyword>
<dbReference type="PANTHER" id="PTHR10739:SF13">
    <property type="entry name" value="CHOLINE-PHOSPHATE CYTIDYLYLTRANSFERASE"/>
    <property type="match status" value="1"/>
</dbReference>
<dbReference type="EMBL" id="CDMY01000887">
    <property type="protein sequence ID" value="CEM36343.1"/>
    <property type="molecule type" value="Genomic_DNA"/>
</dbReference>
<evidence type="ECO:0000256" key="1">
    <source>
        <dbReference type="ARBA" id="ARBA00026101"/>
    </source>
</evidence>
<dbReference type="SUPFAM" id="SSF52374">
    <property type="entry name" value="Nucleotidylyl transferase"/>
    <property type="match status" value="1"/>
</dbReference>
<dbReference type="VEuPathDB" id="CryptoDB:Vbra_10447"/>
<dbReference type="InterPro" id="IPR045049">
    <property type="entry name" value="Pcy1-like"/>
</dbReference>
<name>A0A0G4GZD1_VITBC</name>
<evidence type="ECO:0000256" key="2">
    <source>
        <dbReference type="SAM" id="MobiDB-lite"/>
    </source>
</evidence>
<dbReference type="GO" id="GO:0031210">
    <property type="term" value="F:phosphatidylcholine binding"/>
    <property type="evidence" value="ECO:0007669"/>
    <property type="project" value="TreeGrafter"/>
</dbReference>
<dbReference type="InParanoid" id="A0A0G4GZD1"/>
<feature type="compositionally biased region" description="Gly residues" evidence="2">
    <location>
        <begin position="648"/>
        <end position="667"/>
    </location>
</feature>
<accession>A0A0G4GZD1</accession>
<feature type="compositionally biased region" description="Low complexity" evidence="2">
    <location>
        <begin position="689"/>
        <end position="700"/>
    </location>
</feature>
<gene>
    <name evidence="4" type="ORF">Vbra_10447</name>
</gene>
<organism evidence="4 5">
    <name type="scientific">Vitrella brassicaformis (strain CCMP3155)</name>
    <dbReference type="NCBI Taxonomy" id="1169540"/>
    <lineage>
        <taxon>Eukaryota</taxon>
        <taxon>Sar</taxon>
        <taxon>Alveolata</taxon>
        <taxon>Colpodellida</taxon>
        <taxon>Vitrellaceae</taxon>
        <taxon>Vitrella</taxon>
    </lineage>
</organism>
<feature type="compositionally biased region" description="Low complexity" evidence="2">
    <location>
        <begin position="295"/>
        <end position="316"/>
    </location>
</feature>
<dbReference type="Pfam" id="PF01467">
    <property type="entry name" value="CTP_transf_like"/>
    <property type="match status" value="1"/>
</dbReference>
<dbReference type="PANTHER" id="PTHR10739">
    <property type="entry name" value="CYTIDYLYLTRANSFERASE"/>
    <property type="match status" value="1"/>
</dbReference>
<dbReference type="InterPro" id="IPR004821">
    <property type="entry name" value="Cyt_trans-like"/>
</dbReference>
<feature type="region of interest" description="Disordered" evidence="2">
    <location>
        <begin position="287"/>
        <end position="335"/>
    </location>
</feature>
<feature type="region of interest" description="Disordered" evidence="2">
    <location>
        <begin position="564"/>
        <end position="602"/>
    </location>
</feature>
<dbReference type="AlphaFoldDB" id="A0A0G4GZD1"/>
<feature type="compositionally biased region" description="Acidic residues" evidence="2">
    <location>
        <begin position="830"/>
        <end position="855"/>
    </location>
</feature>
<feature type="domain" description="Cytidyltransferase-like" evidence="3">
    <location>
        <begin position="59"/>
        <end position="155"/>
    </location>
</feature>
<feature type="region of interest" description="Disordered" evidence="2">
    <location>
        <begin position="20"/>
        <end position="46"/>
    </location>
</feature>
<feature type="compositionally biased region" description="Low complexity" evidence="2">
    <location>
        <begin position="585"/>
        <end position="602"/>
    </location>
</feature>